<evidence type="ECO:0000313" key="1">
    <source>
        <dbReference type="EMBL" id="CAB4918421.1"/>
    </source>
</evidence>
<evidence type="ECO:0000313" key="2">
    <source>
        <dbReference type="EMBL" id="CAB5143470.1"/>
    </source>
</evidence>
<protein>
    <submittedName>
        <fullName evidence="1">Unannotated protein</fullName>
    </submittedName>
</protein>
<dbReference type="EMBL" id="CAFBRZ010000008">
    <property type="protein sequence ID" value="CAB5143470.1"/>
    <property type="molecule type" value="Genomic_DNA"/>
</dbReference>
<gene>
    <name evidence="1" type="ORF">UFOPK3667_00523</name>
    <name evidence="2" type="ORF">UFOPK4444_00215</name>
</gene>
<organism evidence="1">
    <name type="scientific">freshwater metagenome</name>
    <dbReference type="NCBI Taxonomy" id="449393"/>
    <lineage>
        <taxon>unclassified sequences</taxon>
        <taxon>metagenomes</taxon>
        <taxon>ecological metagenomes</taxon>
    </lineage>
</organism>
<accession>A0A6J7HBV1</accession>
<reference evidence="1" key="1">
    <citation type="submission" date="2020-05" db="EMBL/GenBank/DDBJ databases">
        <authorList>
            <person name="Chiriac C."/>
            <person name="Salcher M."/>
            <person name="Ghai R."/>
            <person name="Kavagutti S V."/>
        </authorList>
    </citation>
    <scope>NUCLEOTIDE SEQUENCE</scope>
</reference>
<dbReference type="EMBL" id="CAFBMU010000004">
    <property type="protein sequence ID" value="CAB4918421.1"/>
    <property type="molecule type" value="Genomic_DNA"/>
</dbReference>
<sequence length="357" mass="39410">MRFRNLMNLSTLEKACTIAFAVMLLLTQMSFSQAANVHNGSCPSLGKTATIGGVKFICMKSGKKQIWSKAPSTPSMSVIDQKLESISDTIKIKMKSATSAVDLSLNVDPKLTNSQWSKDSIASIPSALKLLSALGVKPVNQMKVYISWGGGFKNQFTPTYCQSPSGGGLCGQTGIIFADLKWFADNWGYGGVEAPYKWEMDDFSIKANLPHEIGHYGQEESAAGVGNTDYWKYDPGWLREGVAEYFKLLSSAYDRNVSYKKLHDMYLKNSGSQRCAKYSLLDMSSDNFNSDGCEYSKGLYAAELLVSKTGRVESIFDMERTIGTDTASIFKKTYGFSLESFCKEVDAYFVQITANQK</sequence>
<proteinExistence type="predicted"/>
<dbReference type="AlphaFoldDB" id="A0A6J7HBV1"/>
<name>A0A6J7HBV1_9ZZZZ</name>